<dbReference type="PANTHER" id="PTHR14614:SF132">
    <property type="entry name" value="PROTEIN-LYSINE METHYLTRANSFERASE C42C1.13"/>
    <property type="match status" value="1"/>
</dbReference>
<dbReference type="VEuPathDB" id="AmoebaDB:KM1_126050"/>
<sequence length="219" mass="25491">MSYEGEGMSNLFYINDYKIIDKEVHRKNENYMIHIKTLSPDYRNIDDCIGRMLWEGEEILGNFMCNEFVEGKRILEVGAGVGYASFCCKGAKEIVISDYLDDILQLEQDNIELNKDVIPNVQSIKLDWFNVDLLSEKYDYIIGSEIFYTKELVDPLMKTISFLLKKNGKCLIVNNVLRYLNCEKEYYDAIQKYQLKAELIPLSEGNVCCTYNKFIITLN</sequence>
<accession>A0A5K1UFH3</accession>
<evidence type="ECO:0008006" key="3">
    <source>
        <dbReference type="Google" id="ProtNLM"/>
    </source>
</evidence>
<name>A0A5K1UFH3_ENTHI</name>
<evidence type="ECO:0000313" key="1">
    <source>
        <dbReference type="EMBL" id="GAT95199.1"/>
    </source>
</evidence>
<dbReference type="PANTHER" id="PTHR14614">
    <property type="entry name" value="HEPATOCELLULAR CARCINOMA-ASSOCIATED ANTIGEN"/>
    <property type="match status" value="1"/>
</dbReference>
<evidence type="ECO:0000313" key="2">
    <source>
        <dbReference type="Proteomes" id="UP000078387"/>
    </source>
</evidence>
<dbReference type="CDD" id="cd02440">
    <property type="entry name" value="AdoMet_MTases"/>
    <property type="match status" value="1"/>
</dbReference>
<reference evidence="1 2" key="1">
    <citation type="submission" date="2016-05" db="EMBL/GenBank/DDBJ databases">
        <title>First whole genome sequencing of Entamoeba histolytica HM1:IMSS-clone-6.</title>
        <authorList>
            <person name="Mukherjee Avik.K."/>
            <person name="Izumyama S."/>
            <person name="Nakada-Tsukui K."/>
            <person name="Nozaki T."/>
        </authorList>
    </citation>
    <scope>NUCLEOTIDE SEQUENCE [LARGE SCALE GENOMIC DNA]</scope>
    <source>
        <strain evidence="1 2">HM1:IMSS clone 6</strain>
    </source>
</reference>
<organism evidence="1 2">
    <name type="scientific">Entamoeba histolytica</name>
    <dbReference type="NCBI Taxonomy" id="5759"/>
    <lineage>
        <taxon>Eukaryota</taxon>
        <taxon>Amoebozoa</taxon>
        <taxon>Evosea</taxon>
        <taxon>Archamoebae</taxon>
        <taxon>Mastigamoebida</taxon>
        <taxon>Entamoebidae</taxon>
        <taxon>Entamoeba</taxon>
    </lineage>
</organism>
<dbReference type="Gene3D" id="3.40.50.150">
    <property type="entry name" value="Vaccinia Virus protein VP39"/>
    <property type="match status" value="1"/>
</dbReference>
<gene>
    <name evidence="1" type="ORF">CL6EHI_027360</name>
</gene>
<proteinExistence type="predicted"/>
<dbReference type="EMBL" id="BDEQ01000001">
    <property type="protein sequence ID" value="GAT95199.1"/>
    <property type="molecule type" value="Genomic_DNA"/>
</dbReference>
<dbReference type="VEuPathDB" id="AmoebaDB:EHI7A_092300"/>
<dbReference type="InterPro" id="IPR019410">
    <property type="entry name" value="Methyltransf_16"/>
</dbReference>
<dbReference type="VEuPathDB" id="AmoebaDB:EHI8A_098850"/>
<dbReference type="Proteomes" id="UP000078387">
    <property type="component" value="Unassembled WGS sequence"/>
</dbReference>
<dbReference type="SUPFAM" id="SSF53335">
    <property type="entry name" value="S-adenosyl-L-methionine-dependent methyltransferases"/>
    <property type="match status" value="1"/>
</dbReference>
<dbReference type="InterPro" id="IPR029063">
    <property type="entry name" value="SAM-dependent_MTases_sf"/>
</dbReference>
<dbReference type="VEuPathDB" id="AmoebaDB:EHI_027360"/>
<dbReference type="OMA" id="AYEWRED"/>
<dbReference type="Pfam" id="PF10294">
    <property type="entry name" value="Methyltransf_16"/>
    <property type="match status" value="1"/>
</dbReference>
<dbReference type="AlphaFoldDB" id="A0A5K1UFH3"/>
<protein>
    <recommendedName>
        <fullName evidence="3">Methyltransferase domain containing protein</fullName>
    </recommendedName>
</protein>
<dbReference type="VEuPathDB" id="AmoebaDB:EHI5A_060360"/>
<comment type="caution">
    <text evidence="1">The sequence shown here is derived from an EMBL/GenBank/DDBJ whole genome shotgun (WGS) entry which is preliminary data.</text>
</comment>